<dbReference type="AlphaFoldDB" id="A0AAV2R7A5"/>
<protein>
    <submittedName>
        <fullName evidence="1">Uncharacterized protein</fullName>
    </submittedName>
</protein>
<reference evidence="1 2" key="1">
    <citation type="submission" date="2024-05" db="EMBL/GenBank/DDBJ databases">
        <authorList>
            <person name="Wallberg A."/>
        </authorList>
    </citation>
    <scope>NUCLEOTIDE SEQUENCE [LARGE SCALE GENOMIC DNA]</scope>
</reference>
<dbReference type="EMBL" id="CAXKWB010016533">
    <property type="protein sequence ID" value="CAL4116446.1"/>
    <property type="molecule type" value="Genomic_DNA"/>
</dbReference>
<name>A0AAV2R7A5_MEGNR</name>
<evidence type="ECO:0000313" key="1">
    <source>
        <dbReference type="EMBL" id="CAL4116446.1"/>
    </source>
</evidence>
<accession>A0AAV2R7A5</accession>
<sequence>MTELGVDAILVDNTRGSNNNGSSILFRSKTSTGYSFIMAKLGEGTISTNNSRRSNQRTLGTLLGDLTVGPDDTRWSFQDDIRSFSKAMLELDQSTISKNSTRLSNEMAFAAELNIFAALGDNARWSNKNNVFSLFTGELGVTSWVNNTGCSNKSSKKRR</sequence>
<organism evidence="1 2">
    <name type="scientific">Meganyctiphanes norvegica</name>
    <name type="common">Northern krill</name>
    <name type="synonym">Thysanopoda norvegica</name>
    <dbReference type="NCBI Taxonomy" id="48144"/>
    <lineage>
        <taxon>Eukaryota</taxon>
        <taxon>Metazoa</taxon>
        <taxon>Ecdysozoa</taxon>
        <taxon>Arthropoda</taxon>
        <taxon>Crustacea</taxon>
        <taxon>Multicrustacea</taxon>
        <taxon>Malacostraca</taxon>
        <taxon>Eumalacostraca</taxon>
        <taxon>Eucarida</taxon>
        <taxon>Euphausiacea</taxon>
        <taxon>Euphausiidae</taxon>
        <taxon>Meganyctiphanes</taxon>
    </lineage>
</organism>
<gene>
    <name evidence="1" type="ORF">MNOR_LOCUS20978</name>
</gene>
<proteinExistence type="predicted"/>
<comment type="caution">
    <text evidence="1">The sequence shown here is derived from an EMBL/GenBank/DDBJ whole genome shotgun (WGS) entry which is preliminary data.</text>
</comment>
<dbReference type="Proteomes" id="UP001497623">
    <property type="component" value="Unassembled WGS sequence"/>
</dbReference>
<evidence type="ECO:0000313" key="2">
    <source>
        <dbReference type="Proteomes" id="UP001497623"/>
    </source>
</evidence>
<keyword evidence="2" id="KW-1185">Reference proteome</keyword>